<comment type="similarity">
    <text evidence="1">Belongs to the short-chain dehydrogenases/reductases (SDR) family.</text>
</comment>
<proteinExistence type="inferred from homology"/>
<dbReference type="EMBL" id="MBFS01000206">
    <property type="protein sequence ID" value="PVV03664.1"/>
    <property type="molecule type" value="Genomic_DNA"/>
</dbReference>
<keyword evidence="5" id="KW-1185">Reference proteome</keyword>
<dbReference type="AlphaFoldDB" id="A0A2T9ZGF5"/>
<evidence type="ECO:0000256" key="3">
    <source>
        <dbReference type="ARBA" id="ARBA00023002"/>
    </source>
</evidence>
<evidence type="ECO:0008006" key="6">
    <source>
        <dbReference type="Google" id="ProtNLM"/>
    </source>
</evidence>
<dbReference type="SUPFAM" id="SSF51735">
    <property type="entry name" value="NAD(P)-binding Rossmann-fold domains"/>
    <property type="match status" value="1"/>
</dbReference>
<dbReference type="InterPro" id="IPR036291">
    <property type="entry name" value="NAD(P)-bd_dom_sf"/>
</dbReference>
<sequence length="237" mass="25262">MIATGFVENGARVYISSRSADVCNKVAEELTEHGPGVCISLPADLQNMSDIEKLAEAISKREPGGLDVLINNAGASWGASIDEYPESAFNKLMNLNVINVFFLTQKLMPLLQKKGTFDCPSRIINIGSIAGIVTHNNMFAYTASKASLHHMSKTMAIALGPRHITVNSVAPGVFPSSMTKELLKRDGENIVQGNLMNRIGRPNDIAGACIYLASRAGSYVNGDVLVVDGGSSIAPKL</sequence>
<dbReference type="Gene3D" id="3.40.50.720">
    <property type="entry name" value="NAD(P)-binding Rossmann-like Domain"/>
    <property type="match status" value="1"/>
</dbReference>
<dbReference type="Pfam" id="PF13561">
    <property type="entry name" value="adh_short_C2"/>
    <property type="match status" value="1"/>
</dbReference>
<dbReference type="FunFam" id="3.40.50.720:FF:000084">
    <property type="entry name" value="Short-chain dehydrogenase reductase"/>
    <property type="match status" value="1"/>
</dbReference>
<dbReference type="PRINTS" id="PR00081">
    <property type="entry name" value="GDHRDH"/>
</dbReference>
<evidence type="ECO:0000256" key="1">
    <source>
        <dbReference type="ARBA" id="ARBA00006484"/>
    </source>
</evidence>
<keyword evidence="3" id="KW-0560">Oxidoreductase</keyword>
<comment type="caution">
    <text evidence="4">The sequence shown here is derived from an EMBL/GenBank/DDBJ whole genome shotgun (WGS) entry which is preliminary data.</text>
</comment>
<dbReference type="STRING" id="133381.A0A2T9ZGF5"/>
<dbReference type="OrthoDB" id="47007at2759"/>
<organism evidence="4 5">
    <name type="scientific">Smittium megazygosporum</name>
    <dbReference type="NCBI Taxonomy" id="133381"/>
    <lineage>
        <taxon>Eukaryota</taxon>
        <taxon>Fungi</taxon>
        <taxon>Fungi incertae sedis</taxon>
        <taxon>Zoopagomycota</taxon>
        <taxon>Kickxellomycotina</taxon>
        <taxon>Harpellomycetes</taxon>
        <taxon>Harpellales</taxon>
        <taxon>Legeriomycetaceae</taxon>
        <taxon>Smittium</taxon>
    </lineage>
</organism>
<dbReference type="InterPro" id="IPR002347">
    <property type="entry name" value="SDR_fam"/>
</dbReference>
<dbReference type="PROSITE" id="PS00061">
    <property type="entry name" value="ADH_SHORT"/>
    <property type="match status" value="1"/>
</dbReference>
<gene>
    <name evidence="4" type="ORF">BB560_001849</name>
</gene>
<dbReference type="GO" id="GO:0016491">
    <property type="term" value="F:oxidoreductase activity"/>
    <property type="evidence" value="ECO:0007669"/>
    <property type="project" value="UniProtKB-KW"/>
</dbReference>
<evidence type="ECO:0000256" key="2">
    <source>
        <dbReference type="ARBA" id="ARBA00022857"/>
    </source>
</evidence>
<evidence type="ECO:0000313" key="5">
    <source>
        <dbReference type="Proteomes" id="UP000245609"/>
    </source>
</evidence>
<dbReference type="InterPro" id="IPR020904">
    <property type="entry name" value="Sc_DH/Rdtase_CS"/>
</dbReference>
<dbReference type="PANTHER" id="PTHR43618:SF8">
    <property type="entry name" value="7ALPHA-HYDROXYSTEROID DEHYDROGENASE"/>
    <property type="match status" value="1"/>
</dbReference>
<accession>A0A2T9ZGF5</accession>
<name>A0A2T9ZGF5_9FUNG</name>
<evidence type="ECO:0000313" key="4">
    <source>
        <dbReference type="EMBL" id="PVV03664.1"/>
    </source>
</evidence>
<dbReference type="PRINTS" id="PR00080">
    <property type="entry name" value="SDRFAMILY"/>
</dbReference>
<dbReference type="Proteomes" id="UP000245609">
    <property type="component" value="Unassembled WGS sequence"/>
</dbReference>
<reference evidence="4 5" key="1">
    <citation type="journal article" date="2018" name="MBio">
        <title>Comparative Genomics Reveals the Core Gene Toolbox for the Fungus-Insect Symbiosis.</title>
        <authorList>
            <person name="Wang Y."/>
            <person name="Stata M."/>
            <person name="Wang W."/>
            <person name="Stajich J.E."/>
            <person name="White M.M."/>
            <person name="Moncalvo J.M."/>
        </authorList>
    </citation>
    <scope>NUCLEOTIDE SEQUENCE [LARGE SCALE GENOMIC DNA]</scope>
    <source>
        <strain evidence="4 5">SC-DP-2</strain>
    </source>
</reference>
<protein>
    <recommendedName>
        <fullName evidence="6">Rhamnolipids biosynthesis 3-oxoacyl-[acyl-carrier-protein] reductase</fullName>
    </recommendedName>
</protein>
<dbReference type="PANTHER" id="PTHR43618">
    <property type="entry name" value="7-ALPHA-HYDROXYSTEROID DEHYDROGENASE"/>
    <property type="match status" value="1"/>
</dbReference>
<keyword evidence="2" id="KW-0521">NADP</keyword>
<dbReference type="InterPro" id="IPR052178">
    <property type="entry name" value="Sec_Metab_Biosynth_SDR"/>
</dbReference>